<dbReference type="Proteomes" id="UP000704176">
    <property type="component" value="Unassembled WGS sequence"/>
</dbReference>
<name>A0ABS7VM04_9HYPH</name>
<dbReference type="EMBL" id="JAIRBM010000006">
    <property type="protein sequence ID" value="MBZ6076556.1"/>
    <property type="molecule type" value="Genomic_DNA"/>
</dbReference>
<dbReference type="InterPro" id="IPR016181">
    <property type="entry name" value="Acyl_CoA_acyltransferase"/>
</dbReference>
<reference evidence="2 3" key="1">
    <citation type="submission" date="2021-09" db="EMBL/GenBank/DDBJ databases">
        <title>The complete genome sequence of a new microorganism.</title>
        <authorList>
            <person name="Zi Z."/>
        </authorList>
    </citation>
    <scope>NUCLEOTIDE SEQUENCE [LARGE SCALE GENOMIC DNA]</scope>
    <source>
        <strain evidence="2 3">WGZ8</strain>
    </source>
</reference>
<comment type="caution">
    <text evidence="2">The sequence shown here is derived from an EMBL/GenBank/DDBJ whole genome shotgun (WGS) entry which is preliminary data.</text>
</comment>
<feature type="domain" description="N-acetyltransferase" evidence="1">
    <location>
        <begin position="5"/>
        <end position="148"/>
    </location>
</feature>
<proteinExistence type="predicted"/>
<organism evidence="2 3">
    <name type="scientific">Microvirga puerhi</name>
    <dbReference type="NCBI Taxonomy" id="2876078"/>
    <lineage>
        <taxon>Bacteria</taxon>
        <taxon>Pseudomonadati</taxon>
        <taxon>Pseudomonadota</taxon>
        <taxon>Alphaproteobacteria</taxon>
        <taxon>Hyphomicrobiales</taxon>
        <taxon>Methylobacteriaceae</taxon>
        <taxon>Microvirga</taxon>
    </lineage>
</organism>
<protein>
    <submittedName>
        <fullName evidence="2">N-acetyltransferase</fullName>
    </submittedName>
</protein>
<accession>A0ABS7VM04</accession>
<dbReference type="Gene3D" id="3.40.630.30">
    <property type="match status" value="1"/>
</dbReference>
<evidence type="ECO:0000313" key="2">
    <source>
        <dbReference type="EMBL" id="MBZ6076556.1"/>
    </source>
</evidence>
<gene>
    <name evidence="2" type="ORF">K9B37_09750</name>
</gene>
<dbReference type="SUPFAM" id="SSF55729">
    <property type="entry name" value="Acyl-CoA N-acyltransferases (Nat)"/>
    <property type="match status" value="1"/>
</dbReference>
<sequence>MTADLRIRPEELNDRTAIHALHAAAFGGPAEANLVDGLRRDGDLALSLVAFADEVIGHVAFSPLILAESPDVRAYALAPVAVLPAFQNQGVGAALIEDALQRLADQGADLILVLGEPNYYGDFGFRPEDAQGLRTPYDGPFLQALPLTDKGRDAQGPVAYASAFAELT</sequence>
<dbReference type="Pfam" id="PF00583">
    <property type="entry name" value="Acetyltransf_1"/>
    <property type="match status" value="1"/>
</dbReference>
<dbReference type="PROSITE" id="PS51186">
    <property type="entry name" value="GNAT"/>
    <property type="match status" value="1"/>
</dbReference>
<keyword evidence="3" id="KW-1185">Reference proteome</keyword>
<dbReference type="CDD" id="cd04301">
    <property type="entry name" value="NAT_SF"/>
    <property type="match status" value="1"/>
</dbReference>
<evidence type="ECO:0000313" key="3">
    <source>
        <dbReference type="Proteomes" id="UP000704176"/>
    </source>
</evidence>
<dbReference type="InterPro" id="IPR000182">
    <property type="entry name" value="GNAT_dom"/>
</dbReference>
<evidence type="ECO:0000259" key="1">
    <source>
        <dbReference type="PROSITE" id="PS51186"/>
    </source>
</evidence>
<dbReference type="RefSeq" id="WP_224312883.1">
    <property type="nucleotide sequence ID" value="NZ_JAIRBM010000006.1"/>
</dbReference>